<accession>A0A158EC95</accession>
<comment type="caution">
    <text evidence="1">The sequence shown here is derived from an EMBL/GenBank/DDBJ whole genome shotgun (WGS) entry which is preliminary data.</text>
</comment>
<dbReference type="AlphaFoldDB" id="A0A158EC95"/>
<reference evidence="1" key="1">
    <citation type="submission" date="2016-01" db="EMBL/GenBank/DDBJ databases">
        <authorList>
            <person name="Peeters C."/>
        </authorList>
    </citation>
    <scope>NUCLEOTIDE SEQUENCE</scope>
    <source>
        <strain evidence="1">LMG 29321</strain>
    </source>
</reference>
<name>A0A158EC95_9BURK</name>
<evidence type="ECO:0000313" key="2">
    <source>
        <dbReference type="Proteomes" id="UP000071859"/>
    </source>
</evidence>
<keyword evidence="2" id="KW-1185">Reference proteome</keyword>
<evidence type="ECO:0000313" key="1">
    <source>
        <dbReference type="EMBL" id="SAL04495.1"/>
    </source>
</evidence>
<evidence type="ECO:0008006" key="3">
    <source>
        <dbReference type="Google" id="ProtNLM"/>
    </source>
</evidence>
<gene>
    <name evidence="1" type="ORF">AWB78_06995</name>
</gene>
<sequence length="136" mass="15156">MPGSVPIRMADPYRHGGHCSLDLVNGQPAPVGRLRVNRQARLEVAGWAFNDVRMPDETNFVLGTSAVQYRAPVARRTSRPDVAEYFKIASLVDSGYDGDFSLSNVPDGTYDVYILMRIKTAVTMCHLRRKLQVTSE</sequence>
<dbReference type="Proteomes" id="UP000071859">
    <property type="component" value="Unassembled WGS sequence"/>
</dbReference>
<proteinExistence type="predicted"/>
<protein>
    <recommendedName>
        <fullName evidence="3">Rhamnogalacturonan lyase domain-containing protein</fullName>
    </recommendedName>
</protein>
<dbReference type="EMBL" id="FCOX02000064">
    <property type="protein sequence ID" value="SAL04495.1"/>
    <property type="molecule type" value="Genomic_DNA"/>
</dbReference>
<organism evidence="1 2">
    <name type="scientific">Caballeronia calidae</name>
    <dbReference type="NCBI Taxonomy" id="1777139"/>
    <lineage>
        <taxon>Bacteria</taxon>
        <taxon>Pseudomonadati</taxon>
        <taxon>Pseudomonadota</taxon>
        <taxon>Betaproteobacteria</taxon>
        <taxon>Burkholderiales</taxon>
        <taxon>Burkholderiaceae</taxon>
        <taxon>Caballeronia</taxon>
    </lineage>
</organism>